<feature type="region of interest" description="Disordered" evidence="2">
    <location>
        <begin position="2402"/>
        <end position="2426"/>
    </location>
</feature>
<feature type="domain" description="VWFA" evidence="3">
    <location>
        <begin position="3859"/>
        <end position="4037"/>
    </location>
</feature>
<evidence type="ECO:0000256" key="1">
    <source>
        <dbReference type="ARBA" id="ARBA00022837"/>
    </source>
</evidence>
<feature type="region of interest" description="Disordered" evidence="2">
    <location>
        <begin position="1721"/>
        <end position="1743"/>
    </location>
</feature>
<feature type="region of interest" description="Disordered" evidence="2">
    <location>
        <begin position="1948"/>
        <end position="1970"/>
    </location>
</feature>
<feature type="region of interest" description="Disordered" evidence="2">
    <location>
        <begin position="1267"/>
        <end position="1290"/>
    </location>
</feature>
<dbReference type="Pfam" id="PF00353">
    <property type="entry name" value="HemolysinCabind"/>
    <property type="match status" value="3"/>
</dbReference>
<feature type="region of interest" description="Disordered" evidence="2">
    <location>
        <begin position="2175"/>
        <end position="2197"/>
    </location>
</feature>
<dbReference type="PRINTS" id="PR00313">
    <property type="entry name" value="CABNDNGRPT"/>
</dbReference>
<dbReference type="SUPFAM" id="SSF53300">
    <property type="entry name" value="vWA-like"/>
    <property type="match status" value="1"/>
</dbReference>
<gene>
    <name evidence="4" type="ORF">QEN58_12540</name>
</gene>
<protein>
    <submittedName>
        <fullName evidence="4">Type I secretion C-terminal target domain-containing protein</fullName>
    </submittedName>
</protein>
<feature type="region of interest" description="Disordered" evidence="2">
    <location>
        <begin position="586"/>
        <end position="608"/>
    </location>
</feature>
<dbReference type="Pfam" id="PF13519">
    <property type="entry name" value="VWA_2"/>
    <property type="match status" value="1"/>
</dbReference>
<accession>A0ABY8LI78</accession>
<evidence type="ECO:0000313" key="4">
    <source>
        <dbReference type="EMBL" id="WGI24164.1"/>
    </source>
</evidence>
<dbReference type="Proteomes" id="UP001179830">
    <property type="component" value="Chromosome"/>
</dbReference>
<dbReference type="PROSITE" id="PS50234">
    <property type="entry name" value="VWFA"/>
    <property type="match status" value="1"/>
</dbReference>
<keyword evidence="5" id="KW-1185">Reference proteome</keyword>
<name>A0ABY8LI78_9GAMM</name>
<dbReference type="SUPFAM" id="SSF51120">
    <property type="entry name" value="beta-Roll"/>
    <property type="match status" value="1"/>
</dbReference>
<dbReference type="SUPFAM" id="SSF141072">
    <property type="entry name" value="CalX-like"/>
    <property type="match status" value="12"/>
</dbReference>
<proteinExistence type="predicted"/>
<dbReference type="CDD" id="cd00198">
    <property type="entry name" value="vWFA"/>
    <property type="match status" value="1"/>
</dbReference>
<dbReference type="InterPro" id="IPR011049">
    <property type="entry name" value="Serralysin-like_metalloprot_C"/>
</dbReference>
<dbReference type="PROSITE" id="PS00330">
    <property type="entry name" value="HEMOLYSIN_CALCIUM"/>
    <property type="match status" value="2"/>
</dbReference>
<evidence type="ECO:0000259" key="3">
    <source>
        <dbReference type="PROSITE" id="PS50234"/>
    </source>
</evidence>
<feature type="region of interest" description="Disordered" evidence="2">
    <location>
        <begin position="2629"/>
        <end position="2651"/>
    </location>
</feature>
<feature type="region of interest" description="Disordered" evidence="2">
    <location>
        <begin position="2856"/>
        <end position="2878"/>
    </location>
</feature>
<dbReference type="Pfam" id="PF20579">
    <property type="entry name" value="LapA"/>
    <property type="match status" value="30"/>
</dbReference>
<feature type="region of interest" description="Disordered" evidence="2">
    <location>
        <begin position="3083"/>
        <end position="3105"/>
    </location>
</feature>
<dbReference type="InterPro" id="IPR046779">
    <property type="entry name" value="LapA_adhesin_dom"/>
</dbReference>
<evidence type="ECO:0000313" key="5">
    <source>
        <dbReference type="Proteomes" id="UP001179830"/>
    </source>
</evidence>
<dbReference type="InterPro" id="IPR002035">
    <property type="entry name" value="VWF_A"/>
</dbReference>
<dbReference type="InterPro" id="IPR019960">
    <property type="entry name" value="T1SS_VCA0849"/>
</dbReference>
<sequence length="4467" mass="451871">MAAATVIAISGQAWARDESGNLRELSIGDVLQEGEVLITSSNGSVELDFADGAGSSFVEGGQEVVVSSELDSDQLVSTEDASAQDQDLEALLAALEDEEGDLLDILDATAAGGGAGGGGEGHDFVRLARIAEQTDPLSFETSGGLEESEFVDFGGAPDAAAAEDEVVEPTPEPVPGLSGTITLSVPQQIIEGQPITVTASVDNAPQDSPLVITLSNGQQIIIPVGETTGSVTFDSRPDDVYLQGDEPQSLTISDATGGGYDTLDTTATDTVNVVDDDDTTTITLSGPEQVTEGDSITITASVDNAPITDLIITLSNGEQITIAAGATSGEVTFTSRDDDEFQQGNTPVAVSISETEGGNYEDLNTESTATVNVVDDSDTVNATLTSTLVAGSNEDGATVIYTITLGTAPTTAETFTFDVNGEQQTITVEAGATSGTTEFTFSDPDVFVDSDTIGAPSNLEGSNNSGYEDLNLVNNATSHEIVDTLDTVTATLSADTSSVAEGGTVTYTVTLTGPAGANLGGHNGLEFRLADGSLVTIAAGETTGSVAVTAADDAFVGGQDTLVNSIDAVLNNSDSEFEDLATAGETSVTVTDEPGTPGNPGDPGTPNGGDAISVSIVADQAQFTEAEAQTFTVSLSEAVDRDVTVTLDNGNTVTIAAGELETTYTRDAQGDDVFVDGETVTVALEGAAATDGSAFENVTLGDAAETQVVDTLDTVTATLSADTSSVAEGGTVTYTVTLTGPAGANLGGHNGLEFRLADGSLVTIAAGETTGSVAVTAADDAFVGGQDTLVNSIDAVLNNSDSEFEDLATAGETSVTVTDEPGTPGNPGDPGTPNGGDAISVSIVADQAQFTEAEAQTFTVSLSEAVDRDVTVTLDNGNTVTIAAGELETTYTRDAQGDDVFVDGETVTVALEGAAATDGSAFENVTLGDAAETQVVDTLDTVTATLSADTSSVAEGGTVTYTVTLTGPAGANLGGHNGLEFRLADGSLVTIAAGETTGSVAVTAADDAFVGGQDTLVNSIDAVLNNSDSEFEDLATAGETSVTVTDEPGTPGNPGDPGTPNGGDAISVSIVADQAQFTEAEAQTFTVSLSEAVDRDVTVTLDNGNTVTIAAGELETTYTRDAQGDDVFVDGETVTVALEGAAATDGSAFENVTLGDAAETQVVDTLDTVTATLSADTSSVAEGGTVTYTVTLTGPAGANLGGHNGLEFRLADGSLVTIAAGETTGSVAVTAADDAFVGGQDTLVNSIDAVLNNSDSEFEDLATAGETSVTVTDEPGTPGNPGDPGTPNGGDAISVSIVADQAQFTEAEAQTFTVSLSEAVDRDVTVTLDNGNTVTIAAGELETTYTRDAQGDDVFVDGETVTVALEGAAATDGSAFENVTLGDAAETQVVDTLDTVTATLSADTSSVAEGGTVTYTVTLTGPAGANLGGHNGLEFRLADGSLVTIAAGETTGSVAVTAADDAFVGGQATLVNSIDAVLNNSDSEFEDLATAGETSVTVTDEPGTPGNPGDPGTPNGGDAISVSIVADQAQFTEAEAQTFTVSLSEAVDRDVTVTLDNGNTVTIAAGELETTYTRDAQGDDVFVDGETVTVALEGAAATDGSAFENVTLGDAAETQVVDTLDTVTATLSADTSSVAEGGTVTYTVTLTGPAGANLGGHNGLEFRLADGSLVTIAAGETTGSVAVTAADDAFVGGQATLVNSIDAVLNNSDSEFEDLATAGETSVTVTDEPGTPGNPGDPGTPNGGDAISVSIVADQAQFTEAEAQTFTVSLSEAVDRDVTVTLDNGNTVTIAAGELETTYTRDAQGDDVFVDGETVTVALEGAAATDGSAFENVTLGDAAETQVVDTLDTVTATLSADTSSVAEGGTVTYTVTLTGPAGANLGGHNGLEFRLADGSLVTIAAGETTGSVAVTAADDAFVGGQATLVNSIDAVLNNSDSEFEDLATAGETSVTVTDEPGTPGNPGDPGTPNGGDAISVSIVADQAQFTEAEAQTFTVSLSEAVDRDVTVTLDNGNTVTIAAGELETTYTRDAQGDDVFVDGETVTVALEGAAATDGSAFENVTLGDAAETQVVDTLDTVTATLSADTSSVAEGGTVTYTVTLTGPAGANLGGHNGLEFRLADGSLVTIAAGETTGSVAVTAADDAFVGGQATLVNSIDAVLNNSDSEFEDLATAGETSVTVTDEPGTPGNPGDPGTPNGGDAISVSIVADQAQFTEAEAQTFTVSLSEAVDRDVTVTLDNGNTVTIAAGELETTYTRDAQGDDVFVDGETVTVALEGAAATDGSAFENVTLGDAAETQVVDTLDTVTATLSADTSSVAEGGTVTYTVTLTGPAGANLGGHNGLEFRLADGSLVTIAAGETTGSVAVTAADDAFVGGQDTLVNSIDAVLNNSDSEFEDLATAGETSVTVTDEPGTPGNPGDPGTPNGGDAISVSIVADQAQFTEAEAQTFTVSLSEAVDRDVTVTLDNGNTVTIAAGELETTYTRDAQGDDVFVDGETVTVALEGAAATDGSAFENVTLGDAAETQVVDTLDTVTATLSADTSSVAEGGTVTYTVTLTGPAGANLGGHNGLEFRLADGSLVTIAAGETTGSVAVTAADDAFVGGQATLVNSIDAVLNNSDSEFEDLATAGETSVTVTDEPGTPGNPGDPGTPNGGDAISVSIVADQAQFTEAEAQTFTVSLSEAVDRDVTVTLDNGNTVTIAAGELETTYTRDAQGDDVFVDGETVTVALEGAAATDGSAFENVTLGDAAETQVVDTLDTVTATLSADTSSVAEGGTVTYTVTLTGPAGANLGGHNGLEFRLADGSLVTIAAGETTGSVAVTAADDAFVGGQATLVNSIDAVLNNSDSEFEDLATAGETSVTVTDEPGTPGNPGDPGTPNGGDAISVSIVADQAQFTEAEAQTFTVSLSEAVDRDVTVTLDNGNTVTIAAGELETTYTRDAQGDDVFVDGETVTVALEGAAATDGSAFENVTLGDAAETQVVDTLDTVTATLSADTSSVAEGGTVTYTVTLTGPAGANLGGHNGLEFRLADGSLVTIAAGETTGSVAVTAADDAFVGGQATLVNSIDAVLNNSDSEFEDLATAGETSVTVTDEPGTPGNPGDPGTPNGGDAISVSIVADQAQFTEAEAQTFTVSLSEAVDRDVTVTLDNGNTVTIAAGELETTYTRDAQGDDVFVDGETVTVALEGAAATDGSAFENVTLGDAAETQVVDTLDTVTATLSADTSSVAEGGTVTYTVTLTGPAGANLGGHNGLEFRLADGSLVTIAAGETTGSVAVTAADDAFVGGQATLVNSIDAVLNDSDSEFEDLATAGETSVTVTDEPGTPGNPGDPGTPNGGDAISVSIVADQAQFTEAEAQTFTVSLSEAVDRDVTVTLDNGNTVTIAAGELETTYTRDAQGDDVFVDGETVTVALEGAAATDGSAFENVTLGDAAETRVVDTIDTTTLMLYDVSVDEGAGTGTISATLSNAAGQEFTVTLSNGSTITFAEGATEGTSTPFDIQGDDVYIDPESYEVTVVDQGDNNFEDLDTTDTATVNVNDTIDTTDVSISAIVTKTSVINVGNVDNTDSFTVTASNPNGSEGTISKVTGTNHDGFGVVGRTTGGGASSELGFGSAGSESIVVNFNNEVNNFDVQFAWRNNNERAKVEFFDEEGNSVGSAIVSGGGTSTEAFITYYDANGDVTRTERAQGGSDRIDNAYNFKPGSGDTFTSAEFTAVGYDDDYLIHSIAYKEVMNGDATSIGGTSDVIFEIETSNRPDESQFDFIDTFPTATVNIDGQEYIVNLDRNGKGSVAVETDGQSDLTAEVISVNGNFENVDVPVSLTLYKGDLETANNGDNTIQGGQGDDIILGDNGGAETNIQPGQNYNIALVVDTSGSMKFDLNGKENNVSYNESRMKLTIDALKNLSNQLAEHDGVVNVTLVGFAESATGWSFNNLTSANVGQLVERIEALSANGGTNYEAAFDKAAEWFNGQPSSDGSGNSFENLTYFLTDGDPTFSNSGDNGGGGTTNDKDMRDAIDAFGSLSEQSAVHAIGIGSGVTESRLEYFDNTGQMSFVKAPYGISVETLADFSDGNNWGNTNTWDKSSSGGSLDRSGRYNSMVITDTSANGLAYEVATPQFTIGADKYAGVSFAYYADIKLGDSASWQLQKLNGNNWQEVEGQGGSLSNMGRWDTVSSDMLEQGAYRIVLSVDDSSWWNNNNAALYIDNVTLTPYVLQGEVDIINSSNELDAALQGGSSTNELANVGDDIVHGGDGNDIIFGDTINTDALQWEGRELPPGSGLSALKEYLTVSNGGVEPSEQQLYDYIKAGHDEFNVAGDTRGGDDQLYGGKGNDVLYGQGGDDLLVGGEGNDLLYGGAGADTFKWEFGDQGAVNDPAEDQVMDFQLGEFGVDDEADRLDLADLLQDENSGNIDDYIFAEQQGDDTVLHIKSDGSLAADGSNADQHIVLKGVEMPQGGNSSDFIQSMLDNEQLKIDQ</sequence>
<reference evidence="4" key="1">
    <citation type="submission" date="2023-04" db="EMBL/GenBank/DDBJ databases">
        <title>Complete genome sequence of Halomonas alkaliantarctica MSP3 isolated from marine sediment, Jeju Island.</title>
        <authorList>
            <person name="Park S.-J."/>
        </authorList>
    </citation>
    <scope>NUCLEOTIDE SEQUENCE</scope>
    <source>
        <strain evidence="4">MSP3</strain>
    </source>
</reference>
<keyword evidence="1" id="KW-0106">Calcium</keyword>
<dbReference type="Gene3D" id="3.40.50.410">
    <property type="entry name" value="von Willebrand factor, type A domain"/>
    <property type="match status" value="1"/>
</dbReference>
<dbReference type="InterPro" id="IPR001343">
    <property type="entry name" value="Hemolysn_Ca-bd"/>
</dbReference>
<organism evidence="4 5">
    <name type="scientific">Halomonas alkaliantarctica</name>
    <dbReference type="NCBI Taxonomy" id="232346"/>
    <lineage>
        <taxon>Bacteria</taxon>
        <taxon>Pseudomonadati</taxon>
        <taxon>Pseudomonadota</taxon>
        <taxon>Gammaproteobacteria</taxon>
        <taxon>Oceanospirillales</taxon>
        <taxon>Halomonadaceae</taxon>
        <taxon>Halomonas</taxon>
    </lineage>
</organism>
<dbReference type="EMBL" id="CP122961">
    <property type="protein sequence ID" value="WGI24164.1"/>
    <property type="molecule type" value="Genomic_DNA"/>
</dbReference>
<dbReference type="NCBIfam" id="TIGR03661">
    <property type="entry name" value="T1SS_VCA0849"/>
    <property type="match status" value="1"/>
</dbReference>
<dbReference type="SMART" id="SM00327">
    <property type="entry name" value="VWA"/>
    <property type="match status" value="1"/>
</dbReference>
<dbReference type="InterPro" id="IPR018511">
    <property type="entry name" value="Hemolysin-typ_Ca-bd_CS"/>
</dbReference>
<evidence type="ECO:0000256" key="2">
    <source>
        <dbReference type="SAM" id="MobiDB-lite"/>
    </source>
</evidence>
<dbReference type="InterPro" id="IPR038081">
    <property type="entry name" value="CalX-like_sf"/>
</dbReference>
<feature type="region of interest" description="Disordered" evidence="2">
    <location>
        <begin position="1040"/>
        <end position="1064"/>
    </location>
</feature>
<feature type="region of interest" description="Disordered" evidence="2">
    <location>
        <begin position="3310"/>
        <end position="3334"/>
    </location>
</feature>
<dbReference type="RefSeq" id="WP_280103978.1">
    <property type="nucleotide sequence ID" value="NZ_CP122961.1"/>
</dbReference>
<feature type="region of interest" description="Disordered" evidence="2">
    <location>
        <begin position="813"/>
        <end position="836"/>
    </location>
</feature>
<dbReference type="InterPro" id="IPR036465">
    <property type="entry name" value="vWFA_dom_sf"/>
</dbReference>
<feature type="region of interest" description="Disordered" evidence="2">
    <location>
        <begin position="1494"/>
        <end position="1516"/>
    </location>
</feature>